<dbReference type="EMBL" id="JAPDMQ010000247">
    <property type="protein sequence ID" value="KAK0529297.1"/>
    <property type="molecule type" value="Genomic_DNA"/>
</dbReference>
<evidence type="ECO:0000313" key="2">
    <source>
        <dbReference type="EMBL" id="KAK0529297.1"/>
    </source>
</evidence>
<dbReference type="GO" id="GO:0003950">
    <property type="term" value="F:NAD+ poly-ADP-ribosyltransferase activity"/>
    <property type="evidence" value="ECO:0007669"/>
    <property type="project" value="InterPro"/>
</dbReference>
<reference evidence="2" key="1">
    <citation type="journal article" date="2023" name="PhytoFront">
        <title>Draft Genome Resources of Seven Strains of Tilletia horrida, Causal Agent of Kernel Smut of Rice.</title>
        <authorList>
            <person name="Khanal S."/>
            <person name="Antony Babu S."/>
            <person name="Zhou X.G."/>
        </authorList>
    </citation>
    <scope>NUCLEOTIDE SEQUENCE</scope>
    <source>
        <strain evidence="2">TX3</strain>
    </source>
</reference>
<dbReference type="Gene3D" id="3.90.228.10">
    <property type="match status" value="1"/>
</dbReference>
<evidence type="ECO:0000259" key="1">
    <source>
        <dbReference type="Pfam" id="PF00644"/>
    </source>
</evidence>
<keyword evidence="3" id="KW-1185">Reference proteome</keyword>
<dbReference type="Proteomes" id="UP001176521">
    <property type="component" value="Unassembled WGS sequence"/>
</dbReference>
<dbReference type="AlphaFoldDB" id="A0AAN6G9N8"/>
<gene>
    <name evidence="2" type="ORF">OC842_004285</name>
</gene>
<proteinExistence type="predicted"/>
<name>A0AAN6G9N8_9BASI</name>
<accession>A0AAN6G9N8</accession>
<organism evidence="2 3">
    <name type="scientific">Tilletia horrida</name>
    <dbReference type="NCBI Taxonomy" id="155126"/>
    <lineage>
        <taxon>Eukaryota</taxon>
        <taxon>Fungi</taxon>
        <taxon>Dikarya</taxon>
        <taxon>Basidiomycota</taxon>
        <taxon>Ustilaginomycotina</taxon>
        <taxon>Exobasidiomycetes</taxon>
        <taxon>Tilletiales</taxon>
        <taxon>Tilletiaceae</taxon>
        <taxon>Tilletia</taxon>
    </lineage>
</organism>
<dbReference type="Pfam" id="PF00644">
    <property type="entry name" value="PARP"/>
    <property type="match status" value="1"/>
</dbReference>
<comment type="caution">
    <text evidence="2">The sequence shown here is derived from an EMBL/GenBank/DDBJ whole genome shotgun (WGS) entry which is preliminary data.</text>
</comment>
<dbReference type="SUPFAM" id="SSF56399">
    <property type="entry name" value="ADP-ribosylation"/>
    <property type="match status" value="1"/>
</dbReference>
<feature type="domain" description="PARP catalytic" evidence="1">
    <location>
        <begin position="49"/>
        <end position="239"/>
    </location>
</feature>
<evidence type="ECO:0000313" key="3">
    <source>
        <dbReference type="Proteomes" id="UP001176521"/>
    </source>
</evidence>
<protein>
    <recommendedName>
        <fullName evidence="1">PARP catalytic domain-containing protein</fullName>
    </recommendedName>
</protein>
<dbReference type="InterPro" id="IPR012317">
    <property type="entry name" value="Poly(ADP-ribose)pol_cat_dom"/>
</dbReference>
<sequence length="241" mass="26554">MASCFASDPWECVLCSKAVSTLSAICHSCANTAQRSAPGLISLHRRSPTFQRVEADFLRSWAHQTAISRPTVTGVQAVLVPQKVMKRYERVRRRSESPKETRLYHGTTVACGFNGYVCSHPSCSLCGIIANGFRHPKPSSAASLNLGAWDRFGSAIYTTPVSSKAADYENLRNGYPFGQGRTRHIIVARVATGRMQTLHKEDPHRRYASRGFDSIICPPGVSVNHTEHVSYKDTAAVPLFM</sequence>